<reference evidence="1 2" key="1">
    <citation type="submission" date="2016-07" db="EMBL/GenBank/DDBJ databases">
        <title>Draft Genome Sequence of Bifidobacterium adolescentis strain Km 4.</title>
        <authorList>
            <person name="Danilenko V.N."/>
        </authorList>
    </citation>
    <scope>NUCLEOTIDE SEQUENCE [LARGE SCALE GENOMIC DNA]</scope>
    <source>
        <strain evidence="1 2">Km 4</strain>
    </source>
</reference>
<sequence>MSNPIYALTDHDHTEEELAPWLAECATGDPMADGLVLAALDCAWGHWKRAAKEPRRPFSDPEYLKAVAGLPWRWDDWIPAGLFGRGLNAAWWGRLVAAMDDLGRFGLSDTAIVRRQLMEPFGESVLAIRDDWELADFEACELSDPHMPDPYECVVNDLRLLAEDMDKEPRHMGGLVRYDTAYALAGLKYLTFKEDAGE</sequence>
<organism evidence="1 2">
    <name type="scientific">Bifidobacterium adolescentis</name>
    <dbReference type="NCBI Taxonomy" id="1680"/>
    <lineage>
        <taxon>Bacteria</taxon>
        <taxon>Bacillati</taxon>
        <taxon>Actinomycetota</taxon>
        <taxon>Actinomycetes</taxon>
        <taxon>Bifidobacteriales</taxon>
        <taxon>Bifidobacteriaceae</taxon>
        <taxon>Bifidobacterium</taxon>
    </lineage>
</organism>
<dbReference type="AlphaFoldDB" id="A0A1E7Y098"/>
<accession>A0A1E7Y098</accession>
<name>A0A1E7Y098_BIFAD</name>
<dbReference type="EMBL" id="MAXD01000003">
    <property type="protein sequence ID" value="OFA35015.1"/>
    <property type="molecule type" value="Genomic_DNA"/>
</dbReference>
<evidence type="ECO:0000313" key="1">
    <source>
        <dbReference type="EMBL" id="OFA35015.1"/>
    </source>
</evidence>
<gene>
    <name evidence="1" type="ORF">BBK15_06000</name>
</gene>
<dbReference type="Proteomes" id="UP000175684">
    <property type="component" value="Unassembled WGS sequence"/>
</dbReference>
<evidence type="ECO:0000313" key="2">
    <source>
        <dbReference type="Proteomes" id="UP000175684"/>
    </source>
</evidence>
<protein>
    <submittedName>
        <fullName evidence="1">Uncharacterized protein</fullName>
    </submittedName>
</protein>
<proteinExistence type="predicted"/>
<dbReference type="RefSeq" id="WP_070122570.1">
    <property type="nucleotide sequence ID" value="NZ_MAXD01000003.1"/>
</dbReference>
<comment type="caution">
    <text evidence="1">The sequence shown here is derived from an EMBL/GenBank/DDBJ whole genome shotgun (WGS) entry which is preliminary data.</text>
</comment>